<feature type="domain" description="SIAH-type" evidence="13">
    <location>
        <begin position="350"/>
        <end position="408"/>
    </location>
</feature>
<evidence type="ECO:0000256" key="10">
    <source>
        <dbReference type="ARBA" id="ARBA00024004"/>
    </source>
</evidence>
<proteinExistence type="inferred from homology"/>
<organism evidence="14 15">
    <name type="scientific">Heracleum sosnowskyi</name>
    <dbReference type="NCBI Taxonomy" id="360622"/>
    <lineage>
        <taxon>Eukaryota</taxon>
        <taxon>Viridiplantae</taxon>
        <taxon>Streptophyta</taxon>
        <taxon>Embryophyta</taxon>
        <taxon>Tracheophyta</taxon>
        <taxon>Spermatophyta</taxon>
        <taxon>Magnoliopsida</taxon>
        <taxon>eudicotyledons</taxon>
        <taxon>Gunneridae</taxon>
        <taxon>Pentapetalae</taxon>
        <taxon>asterids</taxon>
        <taxon>campanulids</taxon>
        <taxon>Apiales</taxon>
        <taxon>Apiaceae</taxon>
        <taxon>Apioideae</taxon>
        <taxon>apioid superclade</taxon>
        <taxon>Tordylieae</taxon>
        <taxon>Tordyliinae</taxon>
        <taxon>Heracleum</taxon>
    </lineage>
</organism>
<evidence type="ECO:0000256" key="5">
    <source>
        <dbReference type="ARBA" id="ARBA00022679"/>
    </source>
</evidence>
<reference evidence="14" key="2">
    <citation type="submission" date="2023-05" db="EMBL/GenBank/DDBJ databases">
        <authorList>
            <person name="Schelkunov M.I."/>
        </authorList>
    </citation>
    <scope>NUCLEOTIDE SEQUENCE</scope>
    <source>
        <strain evidence="14">Hsosn_3</strain>
        <tissue evidence="14">Leaf</tissue>
    </source>
</reference>
<keyword evidence="15" id="KW-1185">Reference proteome</keyword>
<keyword evidence="7 11" id="KW-0863">Zinc-finger</keyword>
<comment type="pathway">
    <text evidence="2">Protein modification; protein ubiquitination.</text>
</comment>
<dbReference type="PANTHER" id="PTHR46632">
    <property type="entry name" value="E3 UBIQUITIN-PROTEIN LIGASE SINA-LIKE 4"/>
    <property type="match status" value="1"/>
</dbReference>
<name>A0AAD8HAT3_9APIA</name>
<evidence type="ECO:0000256" key="3">
    <source>
        <dbReference type="ARBA" id="ARBA00009119"/>
    </source>
</evidence>
<evidence type="ECO:0000256" key="4">
    <source>
        <dbReference type="ARBA" id="ARBA00012483"/>
    </source>
</evidence>
<dbReference type="Proteomes" id="UP001237642">
    <property type="component" value="Unassembled WGS sequence"/>
</dbReference>
<dbReference type="Pfam" id="PF21361">
    <property type="entry name" value="Sina_ZnF"/>
    <property type="match status" value="1"/>
</dbReference>
<dbReference type="Gene3D" id="3.30.40.10">
    <property type="entry name" value="Zinc/RING finger domain, C3HC4 (zinc finger)"/>
    <property type="match status" value="1"/>
</dbReference>
<feature type="compositionally biased region" description="Basic residues" evidence="12">
    <location>
        <begin position="81"/>
        <end position="109"/>
    </location>
</feature>
<evidence type="ECO:0000256" key="2">
    <source>
        <dbReference type="ARBA" id="ARBA00004906"/>
    </source>
</evidence>
<dbReference type="InterPro" id="IPR044286">
    <property type="entry name" value="SINL_plant"/>
</dbReference>
<keyword evidence="6" id="KW-0479">Metal-binding</keyword>
<evidence type="ECO:0000256" key="8">
    <source>
        <dbReference type="ARBA" id="ARBA00022786"/>
    </source>
</evidence>
<comment type="similarity">
    <text evidence="3">Belongs to the SINA (Seven in absentia) family.</text>
</comment>
<sequence length="530" mass="58439">MSRTPSDSASSSQDLFTPNGIESESDTERVGQVRIQGRRGSVNGNFEGGVRTQRIRPQRPRHMDVTSSEEAEGAGEEGRRGQVRGRGRGRGRARGRGRGRARGRGRGRERRHEGTRSRNIAIPNFPEMPEIDNSQATNCIEVGSAHVQSQINQGGTRSGIAIPNSLERPETPETGNSQATNCIRVGSILVQPQINEGGTRSGNIAIPISPKSPEIGNCQATNCTRVGSTLVQPQINEGGTRSGNIAIPNSPERPDIGSSQATNCTGVGSALVQPQISEGGTRSENIAFLDISNMLECLFCSKTFSIPVYQCVKGHPACSSCCSNLNNKCPSCSEPINDIRCLLMEELLKRAKVTCLNSKYGCKEILSYIMKCEHEQSCAYEPCYCPVPGCGFDGSYRDLYRHFAREHPDSATHFTFDSYFPVHVREDMESIFLQERDHTLFILNYGVQNFGSVAYIICMGPSCLRDKYSYELEASSVNRGSFKFSWPWIESLTKWTVDLSDKNGLVLPKVFIDSSWDQKIKVCIRRKGEN</sequence>
<evidence type="ECO:0000256" key="6">
    <source>
        <dbReference type="ARBA" id="ARBA00022723"/>
    </source>
</evidence>
<evidence type="ECO:0000256" key="1">
    <source>
        <dbReference type="ARBA" id="ARBA00000900"/>
    </source>
</evidence>
<evidence type="ECO:0000313" key="15">
    <source>
        <dbReference type="Proteomes" id="UP001237642"/>
    </source>
</evidence>
<dbReference type="PROSITE" id="PS51081">
    <property type="entry name" value="ZF_SIAH"/>
    <property type="match status" value="1"/>
</dbReference>
<evidence type="ECO:0000256" key="9">
    <source>
        <dbReference type="ARBA" id="ARBA00022833"/>
    </source>
</evidence>
<evidence type="ECO:0000259" key="13">
    <source>
        <dbReference type="PROSITE" id="PS51081"/>
    </source>
</evidence>
<dbReference type="Pfam" id="PF21362">
    <property type="entry name" value="Sina_RING"/>
    <property type="match status" value="1"/>
</dbReference>
<feature type="region of interest" description="Disordered" evidence="12">
    <location>
        <begin position="153"/>
        <end position="178"/>
    </location>
</feature>
<dbReference type="EC" id="2.3.2.27" evidence="4"/>
<comment type="caution">
    <text evidence="14">The sequence shown here is derived from an EMBL/GenBank/DDBJ whole genome shotgun (WGS) entry which is preliminary data.</text>
</comment>
<reference evidence="14" key="1">
    <citation type="submission" date="2023-02" db="EMBL/GenBank/DDBJ databases">
        <title>Genome of toxic invasive species Heracleum sosnowskyi carries increased number of genes despite the absence of recent whole-genome duplications.</title>
        <authorList>
            <person name="Schelkunov M."/>
            <person name="Shtratnikova V."/>
            <person name="Makarenko M."/>
            <person name="Klepikova A."/>
            <person name="Omelchenko D."/>
            <person name="Novikova G."/>
            <person name="Obukhova E."/>
            <person name="Bogdanov V."/>
            <person name="Penin A."/>
            <person name="Logacheva M."/>
        </authorList>
    </citation>
    <scope>NUCLEOTIDE SEQUENCE</scope>
    <source>
        <strain evidence="14">Hsosn_3</strain>
        <tissue evidence="14">Leaf</tissue>
    </source>
</reference>
<dbReference type="InterPro" id="IPR049548">
    <property type="entry name" value="Sina-like_RING"/>
</dbReference>
<dbReference type="GO" id="GO:0061630">
    <property type="term" value="F:ubiquitin protein ligase activity"/>
    <property type="evidence" value="ECO:0007669"/>
    <property type="project" value="UniProtKB-EC"/>
</dbReference>
<gene>
    <name evidence="14" type="ORF">POM88_039215</name>
</gene>
<dbReference type="SUPFAM" id="SSF49599">
    <property type="entry name" value="TRAF domain-like"/>
    <property type="match status" value="1"/>
</dbReference>
<comment type="catalytic activity">
    <reaction evidence="1">
        <text>S-ubiquitinyl-[E2 ubiquitin-conjugating enzyme]-L-cysteine + [acceptor protein]-L-lysine = [E2 ubiquitin-conjugating enzyme]-L-cysteine + N(6)-ubiquitinyl-[acceptor protein]-L-lysine.</text>
        <dbReference type="EC" id="2.3.2.27"/>
    </reaction>
</comment>
<dbReference type="GO" id="GO:0008270">
    <property type="term" value="F:zinc ion binding"/>
    <property type="evidence" value="ECO:0007669"/>
    <property type="project" value="UniProtKB-KW"/>
</dbReference>
<accession>A0AAD8HAT3</accession>
<evidence type="ECO:0000256" key="12">
    <source>
        <dbReference type="SAM" id="MobiDB-lite"/>
    </source>
</evidence>
<keyword evidence="8" id="KW-0833">Ubl conjugation pathway</keyword>
<dbReference type="InterPro" id="IPR013010">
    <property type="entry name" value="Znf_SIAH"/>
</dbReference>
<evidence type="ECO:0000313" key="14">
    <source>
        <dbReference type="EMBL" id="KAK1363654.1"/>
    </source>
</evidence>
<dbReference type="EMBL" id="JAUIZM010000009">
    <property type="protein sequence ID" value="KAK1363654.1"/>
    <property type="molecule type" value="Genomic_DNA"/>
</dbReference>
<dbReference type="PANTHER" id="PTHR46632:SF16">
    <property type="entry name" value="E3 UBIQUITIN-PROTEIN LIGASE SINA-LIKE 10"/>
    <property type="match status" value="1"/>
</dbReference>
<evidence type="ECO:0000256" key="11">
    <source>
        <dbReference type="PROSITE-ProRule" id="PRU00455"/>
    </source>
</evidence>
<evidence type="ECO:0000256" key="7">
    <source>
        <dbReference type="ARBA" id="ARBA00022771"/>
    </source>
</evidence>
<dbReference type="InterPro" id="IPR013083">
    <property type="entry name" value="Znf_RING/FYVE/PHD"/>
</dbReference>
<keyword evidence="5" id="KW-0808">Transferase</keyword>
<feature type="compositionally biased region" description="Polar residues" evidence="12">
    <location>
        <begin position="1"/>
        <end position="22"/>
    </location>
</feature>
<dbReference type="AlphaFoldDB" id="A0AAD8HAT3"/>
<protein>
    <recommendedName>
        <fullName evidence="4">RING-type E3 ubiquitin transferase</fullName>
        <ecNumber evidence="4">2.3.2.27</ecNumber>
    </recommendedName>
</protein>
<comment type="function">
    <text evidence="10">E3 ubiquitin-protein ligase that mediates ubiquitination and subsequent proteasomal degradation of target proteins. E3 ubiquitin ligases accept ubiquitin from an E2 ubiquitin-conjugating enzyme in the form of a thioester and then directly transfers the ubiquitin to targeted substrates. It probably triggers the ubiquitin-mediated degradation of different substrates.</text>
</comment>
<keyword evidence="9" id="KW-0862">Zinc</keyword>
<feature type="region of interest" description="Disordered" evidence="12">
    <location>
        <begin position="1"/>
        <end position="115"/>
    </location>
</feature>